<organism evidence="5 6">
    <name type="scientific">Microbacterium pseudoresistens</name>
    <dbReference type="NCBI Taxonomy" id="640634"/>
    <lineage>
        <taxon>Bacteria</taxon>
        <taxon>Bacillati</taxon>
        <taxon>Actinomycetota</taxon>
        <taxon>Actinomycetes</taxon>
        <taxon>Micrococcales</taxon>
        <taxon>Microbacteriaceae</taxon>
        <taxon>Microbacterium</taxon>
    </lineage>
</organism>
<name>A0A7Y9JMR5_9MICO</name>
<reference evidence="5 6" key="1">
    <citation type="submission" date="2020-07" db="EMBL/GenBank/DDBJ databases">
        <title>Sequencing the genomes of 1000 actinobacteria strains.</title>
        <authorList>
            <person name="Klenk H.-P."/>
        </authorList>
    </citation>
    <scope>NUCLEOTIDE SEQUENCE [LARGE SCALE GENOMIC DNA]</scope>
    <source>
        <strain evidence="5 6">DSM 22185</strain>
    </source>
</reference>
<evidence type="ECO:0000313" key="6">
    <source>
        <dbReference type="Proteomes" id="UP000552045"/>
    </source>
</evidence>
<gene>
    <name evidence="5" type="ORF">BKA02_001680</name>
</gene>
<dbReference type="Pfam" id="PF00005">
    <property type="entry name" value="ABC_tran"/>
    <property type="match status" value="1"/>
</dbReference>
<dbReference type="PANTHER" id="PTHR42788">
    <property type="entry name" value="TAURINE IMPORT ATP-BINDING PROTEIN-RELATED"/>
    <property type="match status" value="1"/>
</dbReference>
<sequence>MTTGSGGAAVSLRDVSKTFQTASGPMQVVDSVSVDIEAGSFVSVIGPSGCGKTTVVRMVGDLLAPSGGDILIDGLPPSAARAARQFGFVFQRPTLVEWRSVLRNVTLPLDVLGWSRKDKENRGRELLELVGLEDFADHRPDQISGGMQQRVAIARALSYDPGVLIMDEPFGALDLITRDRMGFELLRIHAEAGKTILFVTHSIDEAVLLSDRVLVMGPRPTAVQKFEQVDLPRPRVPDHRDDPTFIGLAHELREMLEPHD</sequence>
<evidence type="ECO:0000256" key="1">
    <source>
        <dbReference type="ARBA" id="ARBA00022448"/>
    </source>
</evidence>
<accession>A0A7Y9JMR5</accession>
<dbReference type="Proteomes" id="UP000552045">
    <property type="component" value="Unassembled WGS sequence"/>
</dbReference>
<dbReference type="AlphaFoldDB" id="A0A7Y9JMR5"/>
<dbReference type="InterPro" id="IPR003593">
    <property type="entry name" value="AAA+_ATPase"/>
</dbReference>
<keyword evidence="6" id="KW-1185">Reference proteome</keyword>
<dbReference type="SUPFAM" id="SSF52540">
    <property type="entry name" value="P-loop containing nucleoside triphosphate hydrolases"/>
    <property type="match status" value="1"/>
</dbReference>
<keyword evidence="3 5" id="KW-0067">ATP-binding</keyword>
<dbReference type="InterPro" id="IPR050166">
    <property type="entry name" value="ABC_transporter_ATP-bind"/>
</dbReference>
<evidence type="ECO:0000259" key="4">
    <source>
        <dbReference type="PROSITE" id="PS50893"/>
    </source>
</evidence>
<dbReference type="RefSeq" id="WP_179433082.1">
    <property type="nucleotide sequence ID" value="NZ_BAABLC010000001.1"/>
</dbReference>
<keyword evidence="2" id="KW-0547">Nucleotide-binding</keyword>
<proteinExistence type="predicted"/>
<evidence type="ECO:0000313" key="5">
    <source>
        <dbReference type="EMBL" id="NYD54625.1"/>
    </source>
</evidence>
<evidence type="ECO:0000256" key="2">
    <source>
        <dbReference type="ARBA" id="ARBA00022741"/>
    </source>
</evidence>
<dbReference type="PROSITE" id="PS50893">
    <property type="entry name" value="ABC_TRANSPORTER_2"/>
    <property type="match status" value="1"/>
</dbReference>
<dbReference type="EMBL" id="JACCBH010000001">
    <property type="protein sequence ID" value="NYD54625.1"/>
    <property type="molecule type" value="Genomic_DNA"/>
</dbReference>
<dbReference type="CDD" id="cd03293">
    <property type="entry name" value="ABC_NrtD_SsuB_transporters"/>
    <property type="match status" value="1"/>
</dbReference>
<dbReference type="GO" id="GO:0016887">
    <property type="term" value="F:ATP hydrolysis activity"/>
    <property type="evidence" value="ECO:0007669"/>
    <property type="project" value="InterPro"/>
</dbReference>
<dbReference type="PANTHER" id="PTHR42788:SF13">
    <property type="entry name" value="ALIPHATIC SULFONATES IMPORT ATP-BINDING PROTEIN SSUB"/>
    <property type="match status" value="1"/>
</dbReference>
<dbReference type="InterPro" id="IPR027417">
    <property type="entry name" value="P-loop_NTPase"/>
</dbReference>
<keyword evidence="1" id="KW-0813">Transport</keyword>
<dbReference type="SMART" id="SM00382">
    <property type="entry name" value="AAA"/>
    <property type="match status" value="1"/>
</dbReference>
<dbReference type="GO" id="GO:0005524">
    <property type="term" value="F:ATP binding"/>
    <property type="evidence" value="ECO:0007669"/>
    <property type="project" value="UniProtKB-KW"/>
</dbReference>
<protein>
    <submittedName>
        <fullName evidence="5">NitT/TauT family transport system ATP-binding protein</fullName>
    </submittedName>
</protein>
<dbReference type="InterPro" id="IPR017871">
    <property type="entry name" value="ABC_transporter-like_CS"/>
</dbReference>
<dbReference type="PROSITE" id="PS00211">
    <property type="entry name" value="ABC_TRANSPORTER_1"/>
    <property type="match status" value="1"/>
</dbReference>
<feature type="domain" description="ABC transporter" evidence="4">
    <location>
        <begin position="10"/>
        <end position="243"/>
    </location>
</feature>
<comment type="caution">
    <text evidence="5">The sequence shown here is derived from an EMBL/GenBank/DDBJ whole genome shotgun (WGS) entry which is preliminary data.</text>
</comment>
<dbReference type="Gene3D" id="3.40.50.300">
    <property type="entry name" value="P-loop containing nucleotide triphosphate hydrolases"/>
    <property type="match status" value="1"/>
</dbReference>
<dbReference type="InterPro" id="IPR003439">
    <property type="entry name" value="ABC_transporter-like_ATP-bd"/>
</dbReference>
<evidence type="ECO:0000256" key="3">
    <source>
        <dbReference type="ARBA" id="ARBA00022840"/>
    </source>
</evidence>